<dbReference type="EMBL" id="JACASF010000005">
    <property type="protein sequence ID" value="KAF6477990.1"/>
    <property type="molecule type" value="Genomic_DNA"/>
</dbReference>
<name>A0A7J8I153_MOLMO</name>
<dbReference type="InParanoid" id="A0A7J8I153"/>
<sequence>MFLLFYPIGTPLSIPPTPSPALLSMSIGYAYMHMFCGLSLPIPPPPFLRDVSLCPTSMFLGLPYSSDCYVHYIPYISEIMWYLSFSAWLISLRIILSRSLHVISRIKDLSFLQLDSTPLCICTTAFLSICLLMDTWAVSRS</sequence>
<keyword evidence="2" id="KW-1185">Reference proteome</keyword>
<comment type="caution">
    <text evidence="1">The sequence shown here is derived from an EMBL/GenBank/DDBJ whole genome shotgun (WGS) entry which is preliminary data.</text>
</comment>
<organism evidence="1 2">
    <name type="scientific">Molossus molossus</name>
    <name type="common">Pallas' mastiff bat</name>
    <name type="synonym">Vespertilio molossus</name>
    <dbReference type="NCBI Taxonomy" id="27622"/>
    <lineage>
        <taxon>Eukaryota</taxon>
        <taxon>Metazoa</taxon>
        <taxon>Chordata</taxon>
        <taxon>Craniata</taxon>
        <taxon>Vertebrata</taxon>
        <taxon>Euteleostomi</taxon>
        <taxon>Mammalia</taxon>
        <taxon>Eutheria</taxon>
        <taxon>Laurasiatheria</taxon>
        <taxon>Chiroptera</taxon>
        <taxon>Yangochiroptera</taxon>
        <taxon>Molossidae</taxon>
        <taxon>Molossus</taxon>
    </lineage>
</organism>
<dbReference type="Proteomes" id="UP000550707">
    <property type="component" value="Unassembled WGS sequence"/>
</dbReference>
<gene>
    <name evidence="1" type="ORF">HJG59_010882</name>
</gene>
<proteinExistence type="predicted"/>
<accession>A0A7J8I153</accession>
<evidence type="ECO:0000313" key="2">
    <source>
        <dbReference type="Proteomes" id="UP000550707"/>
    </source>
</evidence>
<reference evidence="1 2" key="1">
    <citation type="journal article" date="2020" name="Nature">
        <title>Six reference-quality genomes reveal evolution of bat adaptations.</title>
        <authorList>
            <person name="Jebb D."/>
            <person name="Huang Z."/>
            <person name="Pippel M."/>
            <person name="Hughes G.M."/>
            <person name="Lavrichenko K."/>
            <person name="Devanna P."/>
            <person name="Winkler S."/>
            <person name="Jermiin L.S."/>
            <person name="Skirmuntt E.C."/>
            <person name="Katzourakis A."/>
            <person name="Burkitt-Gray L."/>
            <person name="Ray D.A."/>
            <person name="Sullivan K.A.M."/>
            <person name="Roscito J.G."/>
            <person name="Kirilenko B.M."/>
            <person name="Davalos L.M."/>
            <person name="Corthals A.P."/>
            <person name="Power M.L."/>
            <person name="Jones G."/>
            <person name="Ransome R.D."/>
            <person name="Dechmann D.K.N."/>
            <person name="Locatelli A.G."/>
            <person name="Puechmaille S.J."/>
            <person name="Fedrigo O."/>
            <person name="Jarvis E.D."/>
            <person name="Hiller M."/>
            <person name="Vernes S.C."/>
            <person name="Myers E.W."/>
            <person name="Teeling E.C."/>
        </authorList>
    </citation>
    <scope>NUCLEOTIDE SEQUENCE [LARGE SCALE GENOMIC DNA]</scope>
    <source>
        <strain evidence="1">MMolMol1</strain>
        <tissue evidence="1">Muscle</tissue>
    </source>
</reference>
<protein>
    <submittedName>
        <fullName evidence="1">Uncharacterized protein</fullName>
    </submittedName>
</protein>
<evidence type="ECO:0000313" key="1">
    <source>
        <dbReference type="EMBL" id="KAF6477990.1"/>
    </source>
</evidence>
<dbReference type="AlphaFoldDB" id="A0A7J8I153"/>